<reference evidence="4 5" key="1">
    <citation type="submission" date="2020-04" db="EMBL/GenBank/DDBJ databases">
        <title>Plant Genome Project.</title>
        <authorList>
            <person name="Zhang R.-G."/>
        </authorList>
    </citation>
    <scope>NUCLEOTIDE SEQUENCE [LARGE SCALE GENOMIC DNA]</scope>
    <source>
        <strain evidence="4">YNK0</strain>
        <tissue evidence="4">Leaf</tissue>
    </source>
</reference>
<dbReference type="Pfam" id="PF03141">
    <property type="entry name" value="Methyltransf_29"/>
    <property type="match status" value="1"/>
</dbReference>
<keyword evidence="1" id="KW-0808">Transferase</keyword>
<dbReference type="GO" id="GO:0008168">
    <property type="term" value="F:methyltransferase activity"/>
    <property type="evidence" value="ECO:0007669"/>
    <property type="project" value="UniProtKB-KW"/>
</dbReference>
<dbReference type="InterPro" id="IPR004159">
    <property type="entry name" value="Put_SAM_MeTrfase"/>
</dbReference>
<dbReference type="AlphaFoldDB" id="A0A835DR39"/>
<dbReference type="Proteomes" id="UP000655225">
    <property type="component" value="Unassembled WGS sequence"/>
</dbReference>
<keyword evidence="5" id="KW-1185">Reference proteome</keyword>
<accession>A0A835DR39</accession>
<dbReference type="GO" id="GO:0032259">
    <property type="term" value="P:methylation"/>
    <property type="evidence" value="ECO:0007669"/>
    <property type="project" value="UniProtKB-KW"/>
</dbReference>
<evidence type="ECO:0000256" key="1">
    <source>
        <dbReference type="ARBA" id="ARBA00022603"/>
    </source>
</evidence>
<dbReference type="OrthoDB" id="2013972at2759"/>
<gene>
    <name evidence="4" type="ORF">HHK36_000486</name>
</gene>
<evidence type="ECO:0000313" key="5">
    <source>
        <dbReference type="Proteomes" id="UP000655225"/>
    </source>
</evidence>
<name>A0A835DR39_TETSI</name>
<dbReference type="EMBL" id="JABCRI010000001">
    <property type="protein sequence ID" value="KAF8412518.1"/>
    <property type="molecule type" value="Genomic_DNA"/>
</dbReference>
<keyword evidence="1" id="KW-0489">Methyltransferase</keyword>
<protein>
    <submittedName>
        <fullName evidence="4">Uncharacterized protein</fullName>
    </submittedName>
</protein>
<evidence type="ECO:0000256" key="3">
    <source>
        <dbReference type="SAM" id="SignalP"/>
    </source>
</evidence>
<proteinExistence type="predicted"/>
<feature type="signal peptide" evidence="3">
    <location>
        <begin position="1"/>
        <end position="23"/>
    </location>
</feature>
<evidence type="ECO:0000256" key="2">
    <source>
        <dbReference type="SAM" id="MobiDB-lite"/>
    </source>
</evidence>
<evidence type="ECO:0000313" key="4">
    <source>
        <dbReference type="EMBL" id="KAF8412518.1"/>
    </source>
</evidence>
<sequence>MKIFCISKSLLSLCLTSSFRCEAFSTHPRTYDLIHASSVFSLYLNKGFGEESGWRHEMDSKMLDHQDAPLVPEKILVAVKQYWVDNGGNSTSHDDELYHWSGEGKVGS</sequence>
<feature type="chain" id="PRO_5032811224" evidence="3">
    <location>
        <begin position="24"/>
        <end position="108"/>
    </location>
</feature>
<organism evidence="4 5">
    <name type="scientific">Tetracentron sinense</name>
    <name type="common">Spur-leaf</name>
    <dbReference type="NCBI Taxonomy" id="13715"/>
    <lineage>
        <taxon>Eukaryota</taxon>
        <taxon>Viridiplantae</taxon>
        <taxon>Streptophyta</taxon>
        <taxon>Embryophyta</taxon>
        <taxon>Tracheophyta</taxon>
        <taxon>Spermatophyta</taxon>
        <taxon>Magnoliopsida</taxon>
        <taxon>Trochodendrales</taxon>
        <taxon>Trochodendraceae</taxon>
        <taxon>Tetracentron</taxon>
    </lineage>
</organism>
<keyword evidence="3" id="KW-0732">Signal</keyword>
<comment type="caution">
    <text evidence="4">The sequence shown here is derived from an EMBL/GenBank/DDBJ whole genome shotgun (WGS) entry which is preliminary data.</text>
</comment>
<feature type="region of interest" description="Disordered" evidence="2">
    <location>
        <begin position="89"/>
        <end position="108"/>
    </location>
</feature>